<feature type="region of interest" description="Disordered" evidence="1">
    <location>
        <begin position="714"/>
        <end position="737"/>
    </location>
</feature>
<feature type="region of interest" description="Disordered" evidence="1">
    <location>
        <begin position="603"/>
        <end position="630"/>
    </location>
</feature>
<evidence type="ECO:0000256" key="1">
    <source>
        <dbReference type="SAM" id="MobiDB-lite"/>
    </source>
</evidence>
<dbReference type="NCBIfam" id="TIGR03436">
    <property type="entry name" value="acidobact_VWFA"/>
    <property type="match status" value="1"/>
</dbReference>
<dbReference type="AlphaFoldDB" id="A0A372INX8"/>
<dbReference type="SUPFAM" id="SSF53300">
    <property type="entry name" value="vWA-like"/>
    <property type="match status" value="1"/>
</dbReference>
<evidence type="ECO:0000313" key="3">
    <source>
        <dbReference type="Proteomes" id="UP000264702"/>
    </source>
</evidence>
<dbReference type="InterPro" id="IPR036465">
    <property type="entry name" value="vWFA_dom_sf"/>
</dbReference>
<protein>
    <submittedName>
        <fullName evidence="2">VWA domain-containing protein</fullName>
    </submittedName>
</protein>
<dbReference type="Proteomes" id="UP000264702">
    <property type="component" value="Unassembled WGS sequence"/>
</dbReference>
<gene>
    <name evidence="2" type="ORF">D0Y96_13870</name>
</gene>
<proteinExistence type="predicted"/>
<feature type="compositionally biased region" description="Low complexity" evidence="1">
    <location>
        <begin position="714"/>
        <end position="724"/>
    </location>
</feature>
<dbReference type="Gene3D" id="3.40.50.410">
    <property type="entry name" value="von Willebrand factor, type A domain"/>
    <property type="match status" value="1"/>
</dbReference>
<name>A0A372INX8_9BACT</name>
<dbReference type="InterPro" id="IPR017802">
    <property type="entry name" value="VWFA-rel_acidobac-type"/>
</dbReference>
<comment type="caution">
    <text evidence="2">The sequence shown here is derived from an EMBL/GenBank/DDBJ whole genome shotgun (WGS) entry which is preliminary data.</text>
</comment>
<keyword evidence="3" id="KW-1185">Reference proteome</keyword>
<reference evidence="2 3" key="1">
    <citation type="submission" date="2018-08" db="EMBL/GenBank/DDBJ databases">
        <title>Acidipila sp. 4G-K13, an acidobacterium isolated from forest soil.</title>
        <authorList>
            <person name="Gao Z.-H."/>
            <person name="Qiu L.-H."/>
        </authorList>
    </citation>
    <scope>NUCLEOTIDE SEQUENCE [LARGE SCALE GENOMIC DNA]</scope>
    <source>
        <strain evidence="2 3">4G-K13</strain>
    </source>
</reference>
<dbReference type="EMBL" id="QVQT01000004">
    <property type="protein sequence ID" value="RFU16459.1"/>
    <property type="molecule type" value="Genomic_DNA"/>
</dbReference>
<organism evidence="2 3">
    <name type="scientific">Paracidobacterium acidisoli</name>
    <dbReference type="NCBI Taxonomy" id="2303751"/>
    <lineage>
        <taxon>Bacteria</taxon>
        <taxon>Pseudomonadati</taxon>
        <taxon>Acidobacteriota</taxon>
        <taxon>Terriglobia</taxon>
        <taxon>Terriglobales</taxon>
        <taxon>Acidobacteriaceae</taxon>
        <taxon>Paracidobacterium</taxon>
    </lineage>
</organism>
<sequence length="737" mass="79867">MWTLAAMIAAAPGFAQQQGAGQDQSQEQPASSTFTLRVNSDLVLTNVVVRDKKTGEIVRGLTEKDFQIQENGKPQRIASFDFESVDQAAPLDEATINAKAPNGVFGAKNGTATQAELRNHRLIVLFWDITSMQPEDIERAQEAARNYINKQMQPADLVAVVSLDTSLSLDQDFTANKPLLLKAVNSYSGNEGSGFAAGATSTTNQVEDASSFTADEQEYNDINTDRELFAIEDISRSLANINEKKSLLYFSGGIQRDGIENQASLHAAINAAVRSNLSIYSVDTRGLQAISPLGDASTGSVRGTGAYSGAATQNNFDSNFNTQEVMATLSSDTGGKAFFDSNDFSPAFERIQRDTSAYYVIGFHSTDPRRDGRYRRLSIKVNRSDVKLEYRSGYYAPADFKHSTKDDRERELDEELASDLPATDVAVYMQALYFRVDAGRFFVPVSLVVPGSQIPFVKGGDRDKATLDVIGVVKDTAGHDIGDVRDTVKLAIDQAQQVRQKNIQYTTGFTLPSGKYHLKFVVRENETGRMGSFETDINVPDMKKLPLKMSSVVLASQRVQAGKKQDSPLVRDGMQLVPNLPHVFRQDQHMYLLYEIYDPSHPAAEKSDAGKGPEGNAKGNREKPGAEAATGAPVHVLTSIEFLDGSAKAFETPLVQATQINVPARDAVAFQFDLPLNDLKPGLYICQINVIDDAGGSFAFPRTAVLIRPALPAAAPGQPGQTPAVTPGTASAGAPGR</sequence>
<dbReference type="OrthoDB" id="127238at2"/>
<accession>A0A372INX8</accession>
<evidence type="ECO:0000313" key="2">
    <source>
        <dbReference type="EMBL" id="RFU16459.1"/>
    </source>
</evidence>